<reference evidence="3" key="1">
    <citation type="journal article" date="2011" name="PLoS ONE">
        <title>Genome of a low-salinity ammonia-oxidizing archaeon determined by single-cell and metagenomic analysis.</title>
        <authorList>
            <person name="Blainey P.C."/>
            <person name="Mosier A.C."/>
            <person name="Potanina A."/>
            <person name="Francis C.A."/>
            <person name="Quake S.R."/>
        </authorList>
    </citation>
    <scope>NUCLEOTIDE SEQUENCE [LARGE SCALE GENOMIC DNA]</scope>
    <source>
        <strain evidence="3">SFB1</strain>
    </source>
</reference>
<dbReference type="PANTHER" id="PTHR43428">
    <property type="entry name" value="ARSENATE REDUCTASE"/>
    <property type="match status" value="1"/>
</dbReference>
<dbReference type="AlphaFoldDB" id="F3KKA0"/>
<accession>F3KKA0</accession>
<dbReference type="CDD" id="cd16345">
    <property type="entry name" value="LMWP_ArsC"/>
    <property type="match status" value="1"/>
</dbReference>
<organism evidence="3">
    <name type="scientific">Candidatus Nitrosarchaeum limnium SFB1</name>
    <dbReference type="NCBI Taxonomy" id="886738"/>
    <lineage>
        <taxon>Archaea</taxon>
        <taxon>Nitrososphaerota</taxon>
        <taxon>Nitrososphaeria</taxon>
        <taxon>Nitrosopumilales</taxon>
        <taxon>Nitrosopumilaceae</taxon>
        <taxon>Nitrosarchaeum</taxon>
    </lineage>
</organism>
<dbReference type="HOGENOM" id="CLU_071415_3_3_2"/>
<dbReference type="PATRIC" id="fig|886738.10.peg.1010"/>
<gene>
    <name evidence="3" type="ORF">Nlim_0913</name>
</gene>
<protein>
    <submittedName>
        <fullName evidence="3">Protein tyrosine phosphatase</fullName>
    </submittedName>
</protein>
<evidence type="ECO:0000256" key="1">
    <source>
        <dbReference type="ARBA" id="ARBA00022849"/>
    </source>
</evidence>
<dbReference type="Proteomes" id="UP000004348">
    <property type="component" value="Chromosome"/>
</dbReference>
<dbReference type="InterPro" id="IPR023485">
    <property type="entry name" value="Ptyr_pPase"/>
</dbReference>
<dbReference type="Pfam" id="PF01451">
    <property type="entry name" value="LMWPc"/>
    <property type="match status" value="1"/>
</dbReference>
<dbReference type="EMBL" id="AEGP01000033">
    <property type="protein sequence ID" value="EGG42267.1"/>
    <property type="molecule type" value="Genomic_DNA"/>
</dbReference>
<sequence length="146" mass="16552">MNNPNKTGMFIKIMTKKILFVCVENAGRSQMAEAFFRKYLPAGFEPISAGTKPALKINPIVAQAMKEVGIDIENNHPQNISQQMMDEAENTINMGCIDKESCPALFLKNVDDWQILDPKGRSIEEVREIRDQIEKKVKDLINNLSR</sequence>
<dbReference type="Gene3D" id="3.40.50.2300">
    <property type="match status" value="1"/>
</dbReference>
<dbReference type="SUPFAM" id="SSF52788">
    <property type="entry name" value="Phosphotyrosine protein phosphatases I"/>
    <property type="match status" value="1"/>
</dbReference>
<dbReference type="GO" id="GO:0046685">
    <property type="term" value="P:response to arsenic-containing substance"/>
    <property type="evidence" value="ECO:0007669"/>
    <property type="project" value="UniProtKB-KW"/>
</dbReference>
<dbReference type="InterPro" id="IPR036196">
    <property type="entry name" value="Ptyr_pPase_sf"/>
</dbReference>
<proteinExistence type="predicted"/>
<dbReference type="STRING" id="886738.Nlim_0913"/>
<feature type="domain" description="Phosphotyrosine protein phosphatase I" evidence="2">
    <location>
        <begin position="16"/>
        <end position="143"/>
    </location>
</feature>
<evidence type="ECO:0000259" key="2">
    <source>
        <dbReference type="SMART" id="SM00226"/>
    </source>
</evidence>
<keyword evidence="1" id="KW-0059">Arsenical resistance</keyword>
<comment type="caution">
    <text evidence="3">The sequence shown here is derived from an EMBL/GenBank/DDBJ whole genome shotgun (WGS) entry which is preliminary data.</text>
</comment>
<dbReference type="PANTHER" id="PTHR43428:SF1">
    <property type="entry name" value="ARSENATE REDUCTASE"/>
    <property type="match status" value="1"/>
</dbReference>
<name>F3KKA0_9ARCH</name>
<dbReference type="SMART" id="SM00226">
    <property type="entry name" value="LMWPc"/>
    <property type="match status" value="1"/>
</dbReference>
<evidence type="ECO:0000313" key="3">
    <source>
        <dbReference type="EMBL" id="EGG42267.1"/>
    </source>
</evidence>